<organism evidence="1 2">
    <name type="scientific">Streblomastix strix</name>
    <dbReference type="NCBI Taxonomy" id="222440"/>
    <lineage>
        <taxon>Eukaryota</taxon>
        <taxon>Metamonada</taxon>
        <taxon>Preaxostyla</taxon>
        <taxon>Oxymonadida</taxon>
        <taxon>Streblomastigidae</taxon>
        <taxon>Streblomastix</taxon>
    </lineage>
</organism>
<gene>
    <name evidence="1" type="ORF">EZS28_008590</name>
</gene>
<reference evidence="1 2" key="1">
    <citation type="submission" date="2019-03" db="EMBL/GenBank/DDBJ databases">
        <title>Single cell metagenomics reveals metabolic interactions within the superorganism composed of flagellate Streblomastix strix and complex community of Bacteroidetes bacteria on its surface.</title>
        <authorList>
            <person name="Treitli S.C."/>
            <person name="Kolisko M."/>
            <person name="Husnik F."/>
            <person name="Keeling P."/>
            <person name="Hampl V."/>
        </authorList>
    </citation>
    <scope>NUCLEOTIDE SEQUENCE [LARGE SCALE GENOMIC DNA]</scope>
    <source>
        <strain evidence="1">ST1C</strain>
    </source>
</reference>
<dbReference type="SUPFAM" id="SSF48371">
    <property type="entry name" value="ARM repeat"/>
    <property type="match status" value="1"/>
</dbReference>
<evidence type="ECO:0000313" key="1">
    <source>
        <dbReference type="EMBL" id="KAA6395884.1"/>
    </source>
</evidence>
<evidence type="ECO:0000313" key="2">
    <source>
        <dbReference type="Proteomes" id="UP000324800"/>
    </source>
</evidence>
<dbReference type="AlphaFoldDB" id="A0A5J4WLP2"/>
<comment type="caution">
    <text evidence="1">The sequence shown here is derived from an EMBL/GenBank/DDBJ whole genome shotgun (WGS) entry which is preliminary data.</text>
</comment>
<sequence>MLHPLELCHISPTFSTEIDLGSFAHKKSDKENHTKKTKNKIKIEDEDNYKDHSAPDQISMFGAFFNLYINYHNVKSIARQDYLQTDESFNRFIRAIKMLVDYTTSASITAVSDAAACVTVTSTISSQYTLASFVESEISAASIVPHLHRHPLALLTAKTLAFIIGKQMMPGQSLGMFMPSSINQISLSTTEEQRQKDFASQLWRRISRLILNEIAQTRITSLSRLNSDFIDSSVNNTTQDIKEHIVRANVQQACICGISEMYIHIGTAFLTSTLSEQIPALADLLMSDNLEVISAARTLKQIMEQLSGEKLDDYIRQ</sequence>
<dbReference type="EMBL" id="SNRW01001570">
    <property type="protein sequence ID" value="KAA6395884.1"/>
    <property type="molecule type" value="Genomic_DNA"/>
</dbReference>
<protein>
    <submittedName>
        <fullName evidence="1">Uncharacterized protein</fullName>
    </submittedName>
</protein>
<name>A0A5J4WLP2_9EUKA</name>
<dbReference type="Proteomes" id="UP000324800">
    <property type="component" value="Unassembled WGS sequence"/>
</dbReference>
<accession>A0A5J4WLP2</accession>
<proteinExistence type="predicted"/>
<dbReference type="InterPro" id="IPR016024">
    <property type="entry name" value="ARM-type_fold"/>
</dbReference>